<evidence type="ECO:0000256" key="1">
    <source>
        <dbReference type="SAM" id="Phobius"/>
    </source>
</evidence>
<reference evidence="4 5" key="1">
    <citation type="journal article" date="2020" name="Nat. Commun.">
        <title>Genome of Tripterygium wilfordii and identification of cytochrome P450 involved in triptolide biosynthesis.</title>
        <authorList>
            <person name="Tu L."/>
            <person name="Su P."/>
            <person name="Zhang Z."/>
            <person name="Gao L."/>
            <person name="Wang J."/>
            <person name="Hu T."/>
            <person name="Zhou J."/>
            <person name="Zhang Y."/>
            <person name="Zhao Y."/>
            <person name="Liu Y."/>
            <person name="Song Y."/>
            <person name="Tong Y."/>
            <person name="Lu Y."/>
            <person name="Yang J."/>
            <person name="Xu C."/>
            <person name="Jia M."/>
            <person name="Peters R.J."/>
            <person name="Huang L."/>
            <person name="Gao W."/>
        </authorList>
    </citation>
    <scope>NUCLEOTIDE SEQUENCE [LARGE SCALE GENOMIC DNA]</scope>
    <source>
        <strain evidence="5">cv. XIE 37</strain>
        <strain evidence="4">XIE 37</strain>
        <tissue evidence="4">Leaf</tissue>
    </source>
</reference>
<evidence type="ECO:0000256" key="2">
    <source>
        <dbReference type="SAM" id="SignalP"/>
    </source>
</evidence>
<dbReference type="GO" id="GO:0009506">
    <property type="term" value="C:plasmodesma"/>
    <property type="evidence" value="ECO:0007669"/>
    <property type="project" value="TreeGrafter"/>
</dbReference>
<dbReference type="PANTHER" id="PTHR31414">
    <property type="entry name" value="TRANSMEMBRANE PROTEIN DDB_G0292058"/>
    <property type="match status" value="1"/>
</dbReference>
<protein>
    <recommendedName>
        <fullName evidence="6">Transmembrane protein</fullName>
    </recommendedName>
</protein>
<dbReference type="EMBL" id="JAAARO010000009">
    <property type="protein sequence ID" value="KAF5742031.1"/>
    <property type="molecule type" value="Genomic_DNA"/>
</dbReference>
<organism evidence="4 5">
    <name type="scientific">Tripterygium wilfordii</name>
    <name type="common">Thunder God vine</name>
    <dbReference type="NCBI Taxonomy" id="458696"/>
    <lineage>
        <taxon>Eukaryota</taxon>
        <taxon>Viridiplantae</taxon>
        <taxon>Streptophyta</taxon>
        <taxon>Embryophyta</taxon>
        <taxon>Tracheophyta</taxon>
        <taxon>Spermatophyta</taxon>
        <taxon>Magnoliopsida</taxon>
        <taxon>eudicotyledons</taxon>
        <taxon>Gunneridae</taxon>
        <taxon>Pentapetalae</taxon>
        <taxon>rosids</taxon>
        <taxon>fabids</taxon>
        <taxon>Celastrales</taxon>
        <taxon>Celastraceae</taxon>
        <taxon>Tripterygium</taxon>
    </lineage>
</organism>
<feature type="transmembrane region" description="Helical" evidence="1">
    <location>
        <begin position="501"/>
        <end position="524"/>
    </location>
</feature>
<keyword evidence="1" id="KW-1133">Transmembrane helix</keyword>
<comment type="caution">
    <text evidence="4">The sequence shown here is derived from an EMBL/GenBank/DDBJ whole genome shotgun (WGS) entry which is preliminary data.</text>
</comment>
<evidence type="ECO:0000313" key="5">
    <source>
        <dbReference type="Proteomes" id="UP000593562"/>
    </source>
</evidence>
<accession>A0A7J7D6P6</accession>
<gene>
    <name evidence="3" type="ORF">HS088_TW09G00070</name>
    <name evidence="4" type="ORF">HS088_TW09G00079</name>
</gene>
<dbReference type="InterPro" id="IPR040283">
    <property type="entry name" value="DDB_G0292058-like"/>
</dbReference>
<keyword evidence="5" id="KW-1185">Reference proteome</keyword>
<feature type="transmembrane region" description="Helical" evidence="1">
    <location>
        <begin position="289"/>
        <end position="315"/>
    </location>
</feature>
<dbReference type="Proteomes" id="UP000593562">
    <property type="component" value="Unassembled WGS sequence"/>
</dbReference>
<dbReference type="AlphaFoldDB" id="A0A7J7D6P6"/>
<dbReference type="FunCoup" id="A0A7J7D6P6">
    <property type="interactions" value="502"/>
</dbReference>
<feature type="transmembrane region" description="Helical" evidence="1">
    <location>
        <begin position="260"/>
        <end position="282"/>
    </location>
</feature>
<dbReference type="PANTHER" id="PTHR31414:SF15">
    <property type="entry name" value="PLASMA MEMBRANE FUSION PROTEIN"/>
    <property type="match status" value="1"/>
</dbReference>
<keyword evidence="1" id="KW-0812">Transmembrane</keyword>
<feature type="transmembrane region" description="Helical" evidence="1">
    <location>
        <begin position="150"/>
        <end position="173"/>
    </location>
</feature>
<evidence type="ECO:0000313" key="4">
    <source>
        <dbReference type="EMBL" id="KAF5742040.1"/>
    </source>
</evidence>
<name>A0A7J7D6P6_TRIWF</name>
<sequence length="548" mass="61422">MSWLCKKSNPPFFIVLLVPTLFLLASSIPTTAFTDLHTRHPVLFGYRSGYRIVVPWETRRHLLADGNADNSSLILAEKRTDRKDPLNDFKHYTGGWNISNEHYWASVGFTAAPFFVIAGIWFVLFGLVLFIVCLHHCCCPREPYGYSRTCYALSLIFLIVFTVAAIAGCVVLYTGQAKFHHNTSKTLDYVVNQADDTVYKLRNVSDYLAMAKKIGVDAMFLPANIQNEIDTVQTKIKSSASTLDDKAQKNSKRIQDVLDYIRLSLIILAGIMLVLAFVGFLFSILGLQTLVYILVIVGWILVAGTFILCGVFLLLHNVVADTCLAMDEWLQNPTLHTALDDILPCVDNATAQETLIRTKDVTYNLVNVVDTIITNVTNVNFPPQAGPVYFNQSGPRMPTLCNPFNSDLTNRHCAPGEVGLDNATEAWKGYVCQVSGSGICSTPGRLTPSFYSQMTAAVNVSYGLYRYGPFLVDLEDCTFVRQAFTDISRDYCPGMRRYTEWVYVGLVLVAASVMLSLIFWVIYARERRHRVYTKRLNARAMEEEDKGA</sequence>
<dbReference type="GO" id="GO:0005886">
    <property type="term" value="C:plasma membrane"/>
    <property type="evidence" value="ECO:0007669"/>
    <property type="project" value="TreeGrafter"/>
</dbReference>
<proteinExistence type="predicted"/>
<evidence type="ECO:0000313" key="3">
    <source>
        <dbReference type="EMBL" id="KAF5742031.1"/>
    </source>
</evidence>
<feature type="chain" id="PRO_5036400816" description="Transmembrane protein" evidence="2">
    <location>
        <begin position="28"/>
        <end position="548"/>
    </location>
</feature>
<dbReference type="InParanoid" id="A0A7J7D6P6"/>
<keyword evidence="2" id="KW-0732">Signal</keyword>
<keyword evidence="1" id="KW-0472">Membrane</keyword>
<dbReference type="EMBL" id="JAAARO010000009">
    <property type="protein sequence ID" value="KAF5742040.1"/>
    <property type="molecule type" value="Genomic_DNA"/>
</dbReference>
<feature type="signal peptide" evidence="2">
    <location>
        <begin position="1"/>
        <end position="27"/>
    </location>
</feature>
<evidence type="ECO:0008006" key="6">
    <source>
        <dbReference type="Google" id="ProtNLM"/>
    </source>
</evidence>
<dbReference type="OrthoDB" id="1937321at2759"/>
<feature type="transmembrane region" description="Helical" evidence="1">
    <location>
        <begin position="114"/>
        <end position="138"/>
    </location>
</feature>